<gene>
    <name evidence="2" type="ORF">GUJ93_ZPchr0004g40377</name>
</gene>
<feature type="region of interest" description="Disordered" evidence="1">
    <location>
        <begin position="1"/>
        <end position="54"/>
    </location>
</feature>
<keyword evidence="3" id="KW-1185">Reference proteome</keyword>
<dbReference type="Proteomes" id="UP000729402">
    <property type="component" value="Unassembled WGS sequence"/>
</dbReference>
<dbReference type="EMBL" id="JAAALK010000285">
    <property type="protein sequence ID" value="KAG8065154.1"/>
    <property type="molecule type" value="Genomic_DNA"/>
</dbReference>
<comment type="caution">
    <text evidence="2">The sequence shown here is derived from an EMBL/GenBank/DDBJ whole genome shotgun (WGS) entry which is preliminary data.</text>
</comment>
<evidence type="ECO:0000313" key="2">
    <source>
        <dbReference type="EMBL" id="KAG8065154.1"/>
    </source>
</evidence>
<dbReference type="AlphaFoldDB" id="A0A8J5SZA9"/>
<organism evidence="2 3">
    <name type="scientific">Zizania palustris</name>
    <name type="common">Northern wild rice</name>
    <dbReference type="NCBI Taxonomy" id="103762"/>
    <lineage>
        <taxon>Eukaryota</taxon>
        <taxon>Viridiplantae</taxon>
        <taxon>Streptophyta</taxon>
        <taxon>Embryophyta</taxon>
        <taxon>Tracheophyta</taxon>
        <taxon>Spermatophyta</taxon>
        <taxon>Magnoliopsida</taxon>
        <taxon>Liliopsida</taxon>
        <taxon>Poales</taxon>
        <taxon>Poaceae</taxon>
        <taxon>BOP clade</taxon>
        <taxon>Oryzoideae</taxon>
        <taxon>Oryzeae</taxon>
        <taxon>Zizaniinae</taxon>
        <taxon>Zizania</taxon>
    </lineage>
</organism>
<name>A0A8J5SZA9_ZIZPA</name>
<proteinExistence type="predicted"/>
<reference evidence="2" key="1">
    <citation type="journal article" date="2021" name="bioRxiv">
        <title>Whole Genome Assembly and Annotation of Northern Wild Rice, Zizania palustris L., Supports a Whole Genome Duplication in the Zizania Genus.</title>
        <authorList>
            <person name="Haas M."/>
            <person name="Kono T."/>
            <person name="Macchietto M."/>
            <person name="Millas R."/>
            <person name="McGilp L."/>
            <person name="Shao M."/>
            <person name="Duquette J."/>
            <person name="Hirsch C.N."/>
            <person name="Kimball J."/>
        </authorList>
    </citation>
    <scope>NUCLEOTIDE SEQUENCE</scope>
    <source>
        <tissue evidence="2">Fresh leaf tissue</tissue>
    </source>
</reference>
<accession>A0A8J5SZA9</accession>
<evidence type="ECO:0000256" key="1">
    <source>
        <dbReference type="SAM" id="MobiDB-lite"/>
    </source>
</evidence>
<reference evidence="2" key="2">
    <citation type="submission" date="2021-02" db="EMBL/GenBank/DDBJ databases">
        <authorList>
            <person name="Kimball J.A."/>
            <person name="Haas M.W."/>
            <person name="Macchietto M."/>
            <person name="Kono T."/>
            <person name="Duquette J."/>
            <person name="Shao M."/>
        </authorList>
    </citation>
    <scope>NUCLEOTIDE SEQUENCE</scope>
    <source>
        <tissue evidence="2">Fresh leaf tissue</tissue>
    </source>
</reference>
<feature type="compositionally biased region" description="Basic and acidic residues" evidence="1">
    <location>
        <begin position="11"/>
        <end position="43"/>
    </location>
</feature>
<evidence type="ECO:0000313" key="3">
    <source>
        <dbReference type="Proteomes" id="UP000729402"/>
    </source>
</evidence>
<feature type="compositionally biased region" description="Polar residues" evidence="1">
    <location>
        <begin position="44"/>
        <end position="53"/>
    </location>
</feature>
<sequence>MAGDQWSSGDLDARGSRRSGEIGDDLRSARGDRARHGRTDDRGSVSTKSSKGRSVQLIRQLEGIESGRDLLAVKFTDWCHMSAIGKALSVLAENHHISKCF</sequence>
<protein>
    <submittedName>
        <fullName evidence="2">Uncharacterized protein</fullName>
    </submittedName>
</protein>